<organism evidence="1 2">
    <name type="scientific">Antarcticirhabdus aurantiaca</name>
    <dbReference type="NCBI Taxonomy" id="2606717"/>
    <lineage>
        <taxon>Bacteria</taxon>
        <taxon>Pseudomonadati</taxon>
        <taxon>Pseudomonadota</taxon>
        <taxon>Alphaproteobacteria</taxon>
        <taxon>Hyphomicrobiales</taxon>
        <taxon>Aurantimonadaceae</taxon>
        <taxon>Antarcticirhabdus</taxon>
    </lineage>
</organism>
<proteinExistence type="predicted"/>
<keyword evidence="2" id="KW-1185">Reference proteome</keyword>
<evidence type="ECO:0000313" key="1">
    <source>
        <dbReference type="EMBL" id="WAJ27736.1"/>
    </source>
</evidence>
<gene>
    <name evidence="1" type="ORF">OXU80_23300</name>
</gene>
<sequence>MFEGFEERFVDGDGAAIFCRIAGSGPPLLLLHGYPQTGAMWAEAAVRLAGHFTVVVADLRGYGRSDTPRDREKRNHSSYSKRAMARDMVAVMSHLGHRVFHACGHDRGARVAYRMALDYPERVGRLALLDILPTVEVWDAMDANAAIKSYHWPFLAQPEPLPETLIAADPVYYLEHTLRSWTKRKDLSAFSNDALDDYRAAFRQKGHIHAACEDYRAGATIDREIDEEDRAAHRRIQAPTFVIWGADYGVAKGGDPLAIWRRWCDSVEGAAVDAGHFLVEEAPEETLKHLLGFFVPSMADDEDEGG</sequence>
<protein>
    <submittedName>
        <fullName evidence="1">Alpha/beta hydrolase</fullName>
    </submittedName>
</protein>
<evidence type="ECO:0000313" key="2">
    <source>
        <dbReference type="Proteomes" id="UP001163223"/>
    </source>
</evidence>
<accession>A0ACD4NM76</accession>
<reference evidence="1" key="1">
    <citation type="submission" date="2022-11" db="EMBL/GenBank/DDBJ databases">
        <title>beta-Carotene-producing bacterium, Jeongeuplla avenae sp. nov., alleviates the salt stress of Arabidopsis seedlings.</title>
        <authorList>
            <person name="Jiang L."/>
            <person name="Lee J."/>
        </authorList>
    </citation>
    <scope>NUCLEOTIDE SEQUENCE</scope>
    <source>
        <strain evidence="1">DY_R2A_6</strain>
    </source>
</reference>
<keyword evidence="1" id="KW-0378">Hydrolase</keyword>
<dbReference type="EMBL" id="CP113520">
    <property type="protein sequence ID" value="WAJ27736.1"/>
    <property type="molecule type" value="Genomic_DNA"/>
</dbReference>
<dbReference type="Proteomes" id="UP001163223">
    <property type="component" value="Chromosome"/>
</dbReference>
<name>A0ACD4NM76_9HYPH</name>